<dbReference type="InterPro" id="IPR008972">
    <property type="entry name" value="Cupredoxin"/>
</dbReference>
<keyword evidence="8" id="KW-0560">Oxidoreductase</keyword>
<comment type="subcellular location">
    <subcellularLocation>
        <location evidence="3">Secreted</location>
    </subcellularLocation>
</comment>
<dbReference type="PANTHER" id="PTHR11709:SF394">
    <property type="entry name" value="FI03373P-RELATED"/>
    <property type="match status" value="1"/>
</dbReference>
<proteinExistence type="inferred from homology"/>
<dbReference type="InterPro" id="IPR045087">
    <property type="entry name" value="Cu-oxidase_fam"/>
</dbReference>
<dbReference type="InterPro" id="IPR011706">
    <property type="entry name" value="Cu-oxidase_C"/>
</dbReference>
<dbReference type="CDD" id="cd13903">
    <property type="entry name" value="CuRO_3_Tv-LCC_like"/>
    <property type="match status" value="1"/>
</dbReference>
<dbReference type="PROSITE" id="PS00079">
    <property type="entry name" value="MULTICOPPER_OXIDASE1"/>
    <property type="match status" value="1"/>
</dbReference>
<dbReference type="InterPro" id="IPR033138">
    <property type="entry name" value="Cu_oxidase_CS"/>
</dbReference>
<evidence type="ECO:0000256" key="4">
    <source>
        <dbReference type="ARBA" id="ARBA00010609"/>
    </source>
</evidence>
<dbReference type="SUPFAM" id="SSF49503">
    <property type="entry name" value="Cupredoxins"/>
    <property type="match status" value="2"/>
</dbReference>
<dbReference type="Pfam" id="PF07731">
    <property type="entry name" value="Cu-oxidase_2"/>
    <property type="match status" value="1"/>
</dbReference>
<evidence type="ECO:0000313" key="14">
    <source>
        <dbReference type="Proteomes" id="UP000284842"/>
    </source>
</evidence>
<evidence type="ECO:0000256" key="5">
    <source>
        <dbReference type="ARBA" id="ARBA00012297"/>
    </source>
</evidence>
<dbReference type="Gene3D" id="2.60.40.420">
    <property type="entry name" value="Cupredoxins - blue copper proteins"/>
    <property type="match status" value="2"/>
</dbReference>
<dbReference type="InterPro" id="IPR001117">
    <property type="entry name" value="Cu-oxidase_2nd"/>
</dbReference>
<dbReference type="GO" id="GO:0005576">
    <property type="term" value="C:extracellular region"/>
    <property type="evidence" value="ECO:0007669"/>
    <property type="project" value="UniProtKB-SubCell"/>
</dbReference>
<reference evidence="13 14" key="1">
    <citation type="journal article" date="2018" name="Evol. Lett.">
        <title>Horizontal gene cluster transfer increased hallucinogenic mushroom diversity.</title>
        <authorList>
            <person name="Reynolds H.T."/>
            <person name="Vijayakumar V."/>
            <person name="Gluck-Thaler E."/>
            <person name="Korotkin H.B."/>
            <person name="Matheny P.B."/>
            <person name="Slot J.C."/>
        </authorList>
    </citation>
    <scope>NUCLEOTIDE SEQUENCE [LARGE SCALE GENOMIC DNA]</scope>
    <source>
        <strain evidence="13 14">2629</strain>
    </source>
</reference>
<evidence type="ECO:0000256" key="9">
    <source>
        <dbReference type="ARBA" id="ARBA00023008"/>
    </source>
</evidence>
<dbReference type="PROSITE" id="PS00888">
    <property type="entry name" value="CNMP_BINDING_1"/>
    <property type="match status" value="1"/>
</dbReference>
<evidence type="ECO:0000256" key="6">
    <source>
        <dbReference type="ARBA" id="ARBA00022525"/>
    </source>
</evidence>
<dbReference type="EC" id="1.10.3.2" evidence="5"/>
<dbReference type="OrthoDB" id="2121828at2759"/>
<comment type="caution">
    <text evidence="13">The sequence shown here is derived from an EMBL/GenBank/DDBJ whole genome shotgun (WGS) entry which is preliminary data.</text>
</comment>
<comment type="similarity">
    <text evidence="4">Belongs to the multicopper oxidase family.</text>
</comment>
<comment type="cofactor">
    <cofactor evidence="2">
        <name>Cu cation</name>
        <dbReference type="ChEBI" id="CHEBI:23378"/>
    </cofactor>
</comment>
<feature type="region of interest" description="Disordered" evidence="10">
    <location>
        <begin position="327"/>
        <end position="354"/>
    </location>
</feature>
<dbReference type="STRING" id="181874.A0A409YFD7"/>
<dbReference type="AlphaFoldDB" id="A0A409YFD7"/>
<evidence type="ECO:0000313" key="13">
    <source>
        <dbReference type="EMBL" id="PPR01726.1"/>
    </source>
</evidence>
<keyword evidence="6" id="KW-0964">Secreted</keyword>
<keyword evidence="14" id="KW-1185">Reference proteome</keyword>
<organism evidence="13 14">
    <name type="scientific">Panaeolus cyanescens</name>
    <dbReference type="NCBI Taxonomy" id="181874"/>
    <lineage>
        <taxon>Eukaryota</taxon>
        <taxon>Fungi</taxon>
        <taxon>Dikarya</taxon>
        <taxon>Basidiomycota</taxon>
        <taxon>Agaricomycotina</taxon>
        <taxon>Agaricomycetes</taxon>
        <taxon>Agaricomycetidae</taxon>
        <taxon>Agaricales</taxon>
        <taxon>Agaricineae</taxon>
        <taxon>Galeropsidaceae</taxon>
        <taxon>Panaeolus</taxon>
    </lineage>
</organism>
<name>A0A409YFD7_9AGAR</name>
<dbReference type="EMBL" id="NHTK01001221">
    <property type="protein sequence ID" value="PPR01726.1"/>
    <property type="molecule type" value="Genomic_DNA"/>
</dbReference>
<accession>A0A409YFD7</accession>
<evidence type="ECO:0000256" key="1">
    <source>
        <dbReference type="ARBA" id="ARBA00000349"/>
    </source>
</evidence>
<feature type="domain" description="Plastocyanin-like" evidence="11">
    <location>
        <begin position="790"/>
        <end position="892"/>
    </location>
</feature>
<feature type="domain" description="Plastocyanin-like" evidence="12">
    <location>
        <begin position="953"/>
        <end position="1072"/>
    </location>
</feature>
<dbReference type="InterPro" id="IPR018488">
    <property type="entry name" value="cNMP-bd_CS"/>
</dbReference>
<evidence type="ECO:0000256" key="3">
    <source>
        <dbReference type="ARBA" id="ARBA00004613"/>
    </source>
</evidence>
<dbReference type="InParanoid" id="A0A409YFD7"/>
<evidence type="ECO:0000256" key="8">
    <source>
        <dbReference type="ARBA" id="ARBA00023002"/>
    </source>
</evidence>
<dbReference type="PROSITE" id="PS00080">
    <property type="entry name" value="MULTICOPPER_OXIDASE2"/>
    <property type="match status" value="1"/>
</dbReference>
<keyword evidence="7" id="KW-0479">Metal-binding</keyword>
<dbReference type="Pfam" id="PF00394">
    <property type="entry name" value="Cu-oxidase"/>
    <property type="match status" value="1"/>
</dbReference>
<dbReference type="GO" id="GO:0052716">
    <property type="term" value="F:hydroquinone:oxygen oxidoreductase activity"/>
    <property type="evidence" value="ECO:0007669"/>
    <property type="project" value="UniProtKB-EC"/>
</dbReference>
<feature type="compositionally biased region" description="Basic and acidic residues" evidence="10">
    <location>
        <begin position="328"/>
        <end position="343"/>
    </location>
</feature>
<keyword evidence="9" id="KW-0186">Copper</keyword>
<dbReference type="GO" id="GO:0005507">
    <property type="term" value="F:copper ion binding"/>
    <property type="evidence" value="ECO:0007669"/>
    <property type="project" value="InterPro"/>
</dbReference>
<evidence type="ECO:0000256" key="2">
    <source>
        <dbReference type="ARBA" id="ARBA00001935"/>
    </source>
</evidence>
<evidence type="ECO:0000256" key="10">
    <source>
        <dbReference type="SAM" id="MobiDB-lite"/>
    </source>
</evidence>
<sequence>MQTSGRLQVVDGSLYFSPNSTSTLTTIPAEDPGGSDTRAIFLPTKQELQSLSFRERMDSVHTPRWWNLAWGWTAYIPIRPHYRRGFNPVNGLITQYRSRQRHGTFSLGAGIPKYLSMERELDEMTHQLCLQLQISLLRPCAPSMFGFGERYAIEEDLRTAVVQSREWFDVWVGLFCHLIAEMEEEQVRLRGFPEIAIQHWIEVLVAGGHQRKVVQEMNTELVCTFDKSIKRVGTFIDLESTKIHDTKAFVRRLEEHGVPVWYRWQPKYAKNEFLWELGPDTEEVQDWIARSVPSPVRSPSPYNREHRLPPSRKGDVHPVLEIFRKRHEQNARRERHETQEERQKRLHREQNPPQKSAVVIIWDEDENGEWKPETVSLWERRDTLADLKSYQKQYDSFRNEWHCCYALPRPDSYEGYSSEEEDEYGPYADTTSHTGVGNDNREEEIVVQEEIQHTQSENERFELSVEDMDDLAAIQNGSSSALTTDADAAEDYIMQAMRLYYGYTTPLPLPTNDQKELELRAQNRFLKFVGVPLTRVDRALFEKPTIKCAVNFMERLGSGGEIDEGEHDAHLGHRESLVGNGRLKMMKVIKDGETGQEYYIFDDGDLGRTRWMLGVLTATHALLVCRLPSEMSMDEVASFLVNHGIPMQTFRQKSSVLKVPSLQRSTRLIPYRTKEHKFDAEDYLAYITAVENMLGEKRVKRAALMGGGFVWRVAKVMSSADVVLEGPIGVRDNEEDMLVVRDNKSGVEYIDDAMSGLEGDLLCGMVESFTGRKKLGGIPPSTRTRGITASEPLTVINVERNKRYRFRLVNVACSPNYRFSIDGHSLTIIEVETVNVQPYSVTSIQIFAGQRYSFVLNTHNQIGNYWIRANPNLGTRGHDGGLNSAILRYVGAPIADPTTIDDGGSPMLEGNLQPLTNQAAPRIPQPGAADVNINLNVGFAGGLFNVNGAAFHPPTLPVLLQLINGAPPSGLLPTGSVYVLPPNKVIEISMPGGGPGAPHPIHLHGHTFDVVRVAGSSQYNYGNPPKRDVVSIGAAGDNVTIRFQTDNAGPWIMHCHIDWHFENGLSVIFAEDTTTVSAMDPPTSWDNLCPNYKAFGPEFPV</sequence>
<dbReference type="Proteomes" id="UP000284842">
    <property type="component" value="Unassembled WGS sequence"/>
</dbReference>
<gene>
    <name evidence="13" type="ORF">CVT24_001600</name>
</gene>
<evidence type="ECO:0000256" key="7">
    <source>
        <dbReference type="ARBA" id="ARBA00022723"/>
    </source>
</evidence>
<dbReference type="InterPro" id="IPR002355">
    <property type="entry name" value="Cu_oxidase_Cu_BS"/>
</dbReference>
<evidence type="ECO:0000259" key="11">
    <source>
        <dbReference type="Pfam" id="PF00394"/>
    </source>
</evidence>
<dbReference type="FunFam" id="2.60.40.420:FF:000045">
    <property type="entry name" value="Laccase 2"/>
    <property type="match status" value="1"/>
</dbReference>
<evidence type="ECO:0000259" key="12">
    <source>
        <dbReference type="Pfam" id="PF07731"/>
    </source>
</evidence>
<comment type="catalytic activity">
    <reaction evidence="1">
        <text>4 hydroquinone + O2 = 4 benzosemiquinone + 2 H2O</text>
        <dbReference type="Rhea" id="RHEA:11276"/>
        <dbReference type="ChEBI" id="CHEBI:15377"/>
        <dbReference type="ChEBI" id="CHEBI:15379"/>
        <dbReference type="ChEBI" id="CHEBI:17594"/>
        <dbReference type="ChEBI" id="CHEBI:17977"/>
        <dbReference type="EC" id="1.10.3.2"/>
    </reaction>
</comment>
<dbReference type="PANTHER" id="PTHR11709">
    <property type="entry name" value="MULTI-COPPER OXIDASE"/>
    <property type="match status" value="1"/>
</dbReference>
<protein>
    <recommendedName>
        <fullName evidence="5">laccase</fullName>
        <ecNumber evidence="5">1.10.3.2</ecNumber>
    </recommendedName>
</protein>